<reference evidence="8" key="1">
    <citation type="journal article" date="2023" name="Mol. Phylogenet. Evol.">
        <title>Genome-scale phylogeny and comparative genomics of the fungal order Sordariales.</title>
        <authorList>
            <person name="Hensen N."/>
            <person name="Bonometti L."/>
            <person name="Westerberg I."/>
            <person name="Brannstrom I.O."/>
            <person name="Guillou S."/>
            <person name="Cros-Aarteil S."/>
            <person name="Calhoun S."/>
            <person name="Haridas S."/>
            <person name="Kuo A."/>
            <person name="Mondo S."/>
            <person name="Pangilinan J."/>
            <person name="Riley R."/>
            <person name="LaButti K."/>
            <person name="Andreopoulos B."/>
            <person name="Lipzen A."/>
            <person name="Chen C."/>
            <person name="Yan M."/>
            <person name="Daum C."/>
            <person name="Ng V."/>
            <person name="Clum A."/>
            <person name="Steindorff A."/>
            <person name="Ohm R.A."/>
            <person name="Martin F."/>
            <person name="Silar P."/>
            <person name="Natvig D.O."/>
            <person name="Lalanne C."/>
            <person name="Gautier V."/>
            <person name="Ament-Velasquez S.L."/>
            <person name="Kruys A."/>
            <person name="Hutchinson M.I."/>
            <person name="Powell A.J."/>
            <person name="Barry K."/>
            <person name="Miller A.N."/>
            <person name="Grigoriev I.V."/>
            <person name="Debuchy R."/>
            <person name="Gladieux P."/>
            <person name="Hiltunen Thoren M."/>
            <person name="Johannesson H."/>
        </authorList>
    </citation>
    <scope>NUCLEOTIDE SEQUENCE</scope>
    <source>
        <strain evidence="8">SMH4131-1</strain>
    </source>
</reference>
<keyword evidence="3" id="KW-1000">Mitochondrion outer membrane</keyword>
<dbReference type="CDD" id="cd03078">
    <property type="entry name" value="GST_N_Metaxin1_like"/>
    <property type="match status" value="1"/>
</dbReference>
<proteinExistence type="predicted"/>
<protein>
    <submittedName>
        <fullName evidence="8">Tom37 C-terminal domain-containing protein</fullName>
    </submittedName>
</protein>
<feature type="domain" description="Mitochondrial outer membrane transport complex Sam37/metaxin N-terminal" evidence="7">
    <location>
        <begin position="20"/>
        <end position="141"/>
    </location>
</feature>
<evidence type="ECO:0000313" key="9">
    <source>
        <dbReference type="Proteomes" id="UP001286456"/>
    </source>
</evidence>
<keyword evidence="4" id="KW-0653">Protein transport</keyword>
<keyword evidence="2" id="KW-0813">Transport</keyword>
<evidence type="ECO:0000256" key="3">
    <source>
        <dbReference type="ARBA" id="ARBA00022787"/>
    </source>
</evidence>
<reference evidence="8" key="2">
    <citation type="submission" date="2023-06" db="EMBL/GenBank/DDBJ databases">
        <authorList>
            <consortium name="Lawrence Berkeley National Laboratory"/>
            <person name="Haridas S."/>
            <person name="Hensen N."/>
            <person name="Bonometti L."/>
            <person name="Westerberg I."/>
            <person name="Brannstrom I.O."/>
            <person name="Guillou S."/>
            <person name="Cros-Aarteil S."/>
            <person name="Calhoun S."/>
            <person name="Kuo A."/>
            <person name="Mondo S."/>
            <person name="Pangilinan J."/>
            <person name="Riley R."/>
            <person name="Labutti K."/>
            <person name="Andreopoulos B."/>
            <person name="Lipzen A."/>
            <person name="Chen C."/>
            <person name="Yanf M."/>
            <person name="Daum C."/>
            <person name="Ng V."/>
            <person name="Clum A."/>
            <person name="Steindorff A."/>
            <person name="Ohm R."/>
            <person name="Martin F."/>
            <person name="Silar P."/>
            <person name="Natvig D."/>
            <person name="Lalanne C."/>
            <person name="Gautier V."/>
            <person name="Ament-Velasquez S.L."/>
            <person name="Kruys A."/>
            <person name="Hutchinson M.I."/>
            <person name="Powell A.J."/>
            <person name="Barry K."/>
            <person name="Miller A.N."/>
            <person name="Grigoriev I.V."/>
            <person name="Debuchy R."/>
            <person name="Gladieux P."/>
            <person name="Thoren M.H."/>
            <person name="Johannesson H."/>
        </authorList>
    </citation>
    <scope>NUCLEOTIDE SEQUENCE</scope>
    <source>
        <strain evidence="8">SMH4131-1</strain>
    </source>
</reference>
<comment type="subcellular location">
    <subcellularLocation>
        <location evidence="1">Mitochondrion outer membrane</location>
    </subcellularLocation>
</comment>
<sequence>MLELHVWGPAFGLASIDAECLATIAYLAQTTPRADYILIQSSPSAVPTHHLPALHDQSTDIWITSFPSITTYLSSHSPTPQTSRSLRADATAYTSFLTLHASPLLALSLYVSSANWATATRPAYSAILPLPLPWTEPPAMRAAMAARAAHLGLSSLDTDTEAEKNLAAEKADAAAGWVQIPPSLRSVIRPRPGVAASLTPEQAARIKLERLVGDVLDVLAEIEWDVPDKQTLALRCLAFAHLALMLLPRLPRPWLREVMTSGRYGGLVDFVHTAQREWFGGDAKLLPWMHPKAASSLGEIVGRFAHGLAQDIPLVGEELRRWWALRRRRGVRTATDAEAEESLTVEEKAAAEMDRRKRESVASRNGGWVQGAGIALLAAVNAGMFFYKGVNGESFWRSAAPFGELVQVWRPPPSTLAGFGAAGAMFSGMLMGEVD</sequence>
<accession>A0AAE0J265</accession>
<comment type="caution">
    <text evidence="8">The sequence shown here is derived from an EMBL/GenBank/DDBJ whole genome shotgun (WGS) entry which is preliminary data.</text>
</comment>
<gene>
    <name evidence="8" type="ORF">B0T19DRAFT_406019</name>
</gene>
<evidence type="ECO:0000259" key="7">
    <source>
        <dbReference type="Pfam" id="PF10568"/>
    </source>
</evidence>
<evidence type="ECO:0000256" key="5">
    <source>
        <dbReference type="ARBA" id="ARBA00023128"/>
    </source>
</evidence>
<evidence type="ECO:0000313" key="8">
    <source>
        <dbReference type="EMBL" id="KAK3335310.1"/>
    </source>
</evidence>
<dbReference type="InterPro" id="IPR050931">
    <property type="entry name" value="Mito_Protein_Transport_Metaxin"/>
</dbReference>
<evidence type="ECO:0000256" key="2">
    <source>
        <dbReference type="ARBA" id="ARBA00022448"/>
    </source>
</evidence>
<dbReference type="Proteomes" id="UP001286456">
    <property type="component" value="Unassembled WGS sequence"/>
</dbReference>
<dbReference type="PANTHER" id="PTHR12289:SF41">
    <property type="entry name" value="FAILED AXON CONNECTIONS-RELATED"/>
    <property type="match status" value="1"/>
</dbReference>
<dbReference type="InterPro" id="IPR019564">
    <property type="entry name" value="Sam37/metaxin_N"/>
</dbReference>
<dbReference type="GO" id="GO:0015031">
    <property type="term" value="P:protein transport"/>
    <property type="evidence" value="ECO:0007669"/>
    <property type="project" value="UniProtKB-KW"/>
</dbReference>
<dbReference type="EMBL" id="JAUEPO010000001">
    <property type="protein sequence ID" value="KAK3335310.1"/>
    <property type="molecule type" value="Genomic_DNA"/>
</dbReference>
<evidence type="ECO:0000256" key="6">
    <source>
        <dbReference type="ARBA" id="ARBA00023136"/>
    </source>
</evidence>
<evidence type="ECO:0000256" key="4">
    <source>
        <dbReference type="ARBA" id="ARBA00022927"/>
    </source>
</evidence>
<name>A0AAE0J265_9PEZI</name>
<dbReference type="AlphaFoldDB" id="A0AAE0J265"/>
<keyword evidence="5" id="KW-0496">Mitochondrion</keyword>
<evidence type="ECO:0000256" key="1">
    <source>
        <dbReference type="ARBA" id="ARBA00004294"/>
    </source>
</evidence>
<dbReference type="PANTHER" id="PTHR12289">
    <property type="entry name" value="METAXIN RELATED"/>
    <property type="match status" value="1"/>
</dbReference>
<organism evidence="8 9">
    <name type="scientific">Cercophora scortea</name>
    <dbReference type="NCBI Taxonomy" id="314031"/>
    <lineage>
        <taxon>Eukaryota</taxon>
        <taxon>Fungi</taxon>
        <taxon>Dikarya</taxon>
        <taxon>Ascomycota</taxon>
        <taxon>Pezizomycotina</taxon>
        <taxon>Sordariomycetes</taxon>
        <taxon>Sordariomycetidae</taxon>
        <taxon>Sordariales</taxon>
        <taxon>Lasiosphaeriaceae</taxon>
        <taxon>Cercophora</taxon>
    </lineage>
</organism>
<dbReference type="GO" id="GO:0001401">
    <property type="term" value="C:SAM complex"/>
    <property type="evidence" value="ECO:0007669"/>
    <property type="project" value="InterPro"/>
</dbReference>
<dbReference type="GO" id="GO:0007005">
    <property type="term" value="P:mitochondrion organization"/>
    <property type="evidence" value="ECO:0007669"/>
    <property type="project" value="TreeGrafter"/>
</dbReference>
<keyword evidence="6" id="KW-0472">Membrane</keyword>
<dbReference type="Pfam" id="PF10568">
    <property type="entry name" value="Tom37"/>
    <property type="match status" value="1"/>
</dbReference>
<keyword evidence="9" id="KW-1185">Reference proteome</keyword>